<protein>
    <submittedName>
        <fullName evidence="2">RND transporter</fullName>
    </submittedName>
</protein>
<proteinExistence type="predicted"/>
<reference evidence="2 3" key="1">
    <citation type="submission" date="2017-04" db="EMBL/GenBank/DDBJ databases">
        <title>Genome Sequence of Marinobacter salarius strain SMR5 Isolated from a culture of the Diatom Skeletonema marinoi.</title>
        <authorList>
            <person name="Topel M."/>
            <person name="Pinder M.I.M."/>
            <person name="Johansson O.N."/>
            <person name="Kourtchenko O."/>
            <person name="Godhe A."/>
            <person name="Clarke A.K."/>
        </authorList>
    </citation>
    <scope>NUCLEOTIDE SEQUENCE [LARGE SCALE GENOMIC DNA]</scope>
    <source>
        <strain evidence="2 3">SMR5</strain>
    </source>
</reference>
<evidence type="ECO:0000313" key="2">
    <source>
        <dbReference type="EMBL" id="ARM83861.1"/>
    </source>
</evidence>
<dbReference type="InterPro" id="IPR038404">
    <property type="entry name" value="TRAP_DctP_sf"/>
</dbReference>
<dbReference type="GeneID" id="77255745"/>
<evidence type="ECO:0000256" key="1">
    <source>
        <dbReference type="SAM" id="SignalP"/>
    </source>
</evidence>
<evidence type="ECO:0000313" key="3">
    <source>
        <dbReference type="Proteomes" id="UP000193100"/>
    </source>
</evidence>
<organism evidence="2 3">
    <name type="scientific">Marinobacter salarius</name>
    <dbReference type="NCBI Taxonomy" id="1420917"/>
    <lineage>
        <taxon>Bacteria</taxon>
        <taxon>Pseudomonadati</taxon>
        <taxon>Pseudomonadota</taxon>
        <taxon>Gammaproteobacteria</taxon>
        <taxon>Pseudomonadales</taxon>
        <taxon>Marinobacteraceae</taxon>
        <taxon>Marinobacter</taxon>
    </lineage>
</organism>
<dbReference type="Pfam" id="PF19582">
    <property type="entry name" value="AdeT1_2"/>
    <property type="match status" value="1"/>
</dbReference>
<accession>A0A1W6K8X2</accession>
<dbReference type="Proteomes" id="UP000193100">
    <property type="component" value="Chromosome"/>
</dbReference>
<dbReference type="AlphaFoldDB" id="A0A1W6K8X2"/>
<dbReference type="RefSeq" id="WP_085680207.1">
    <property type="nucleotide sequence ID" value="NZ_CP020931.1"/>
</dbReference>
<gene>
    <name evidence="2" type="ORF">MARSALSMR5_01780</name>
</gene>
<name>A0A1W6K8X2_9GAMM</name>
<sequence>MKALSMLLLVVLGLSGWSNAGASDRREFCVFDVAGASGFVYRTLQDYHRKAALAGVDLNMRPYTDEDQAVADLRAGRCDIVAVTDMGARKFNDFSGSISAIGAIPYYEDLKVLLHILASPRVDRHLEQNGYEVLGVTPMGAAYLFVNDRAIDHVEALEGKRITVFEGHHDARHMVEYVGAVPVAAKISDFASLFNSGEADISYAPAAAYEVLEMFRGMGSKGGIVDYPVGQVTVQLIARADEFDDAFVRKSRRIMSRLYPEAMRIVRQYERSIPEERWVKISPEAVRGYQEMLRSVRIDMQQSTEDSGMLAAGVYHDDMMTILRKVRCYTNPGAMECSADNRE</sequence>
<dbReference type="Gene3D" id="3.40.190.170">
    <property type="entry name" value="Bacterial extracellular solute-binding protein, family 7"/>
    <property type="match status" value="1"/>
</dbReference>
<feature type="signal peptide" evidence="1">
    <location>
        <begin position="1"/>
        <end position="22"/>
    </location>
</feature>
<feature type="chain" id="PRO_5012958527" evidence="1">
    <location>
        <begin position="23"/>
        <end position="343"/>
    </location>
</feature>
<keyword evidence="1" id="KW-0732">Signal</keyword>
<dbReference type="SUPFAM" id="SSF53850">
    <property type="entry name" value="Periplasmic binding protein-like II"/>
    <property type="match status" value="1"/>
</dbReference>
<dbReference type="EMBL" id="CP020931">
    <property type="protein sequence ID" value="ARM83861.1"/>
    <property type="molecule type" value="Genomic_DNA"/>
</dbReference>
<dbReference type="InterPro" id="IPR045758">
    <property type="entry name" value="AdeT1/2"/>
</dbReference>